<proteinExistence type="predicted"/>
<accession>A0A450T2S0</accession>
<protein>
    <recommendedName>
        <fullName evidence="2">Glycosyl transferase family 2</fullName>
    </recommendedName>
</protein>
<dbReference type="AlphaFoldDB" id="A0A450T2S0"/>
<reference evidence="1" key="1">
    <citation type="submission" date="2019-02" db="EMBL/GenBank/DDBJ databases">
        <authorList>
            <person name="Gruber-Vodicka R. H."/>
            <person name="Seah K. B. B."/>
        </authorList>
    </citation>
    <scope>NUCLEOTIDE SEQUENCE</scope>
    <source>
        <strain evidence="1">BECK_DK47</strain>
    </source>
</reference>
<dbReference type="EMBL" id="CAADEX010000093">
    <property type="protein sequence ID" value="VFJ60583.1"/>
    <property type="molecule type" value="Genomic_DNA"/>
</dbReference>
<name>A0A450T2S0_9GAMM</name>
<evidence type="ECO:0000313" key="1">
    <source>
        <dbReference type="EMBL" id="VFJ60583.1"/>
    </source>
</evidence>
<organism evidence="1">
    <name type="scientific">Candidatus Kentrum sp. DK</name>
    <dbReference type="NCBI Taxonomy" id="2126562"/>
    <lineage>
        <taxon>Bacteria</taxon>
        <taxon>Pseudomonadati</taxon>
        <taxon>Pseudomonadota</taxon>
        <taxon>Gammaproteobacteria</taxon>
        <taxon>Candidatus Kentrum</taxon>
    </lineage>
</organism>
<evidence type="ECO:0008006" key="2">
    <source>
        <dbReference type="Google" id="ProtNLM"/>
    </source>
</evidence>
<sequence length="68" mass="7299">MTTDGSVTLSVIVPIRLTAHHPEIVERLGFSLSDEALSLSPSLSSSLEFVVVDDGSDVESAARLRERC</sequence>
<gene>
    <name evidence="1" type="ORF">BECKDK2373B_GA0170837_109321</name>
</gene>